<gene>
    <name evidence="2" type="ORF">CTI12_AA559960</name>
</gene>
<dbReference type="AlphaFoldDB" id="A0A2U1KWE7"/>
<dbReference type="Pfam" id="PF13456">
    <property type="entry name" value="RVT_3"/>
    <property type="match status" value="1"/>
</dbReference>
<comment type="caution">
    <text evidence="2">The sequence shown here is derived from an EMBL/GenBank/DDBJ whole genome shotgun (WGS) entry which is preliminary data.</text>
</comment>
<dbReference type="OrthoDB" id="1746862at2759"/>
<sequence length="416" mass="47437">MHKSGPVCNFGFWEDGQWIWDVKLRRRLFDWEVDQFEAFSSLLNSMMLVASNADKVVWSFESSGKFSSKSFSYEVENMNYHGNPLLSSIWKFKVPPKARLLCWQVLSGKLPTRALLSRIGVISENHHECPLCKGNVETIDHLFVHCKISLSIWWALVEGWGCMWVIPRSITDLFVWWKDMAKVIKCKEVWFMAFFSVLWHIWEARNKAVFSEKEVTSSQIIDLVKFRTGGWIKAFFPACSYSLLDFFVNIFSISVCFGDVCKVKRPSQWCPPEDGSLKFNVDGSAKGKPGLAGIGGLLRNSEGVVVALFSMPVGIMDSNVAEVLAIKEASKMLNKKVEFNSVKIVIESDSLNAVSWTHTPIKRPWRFLPYFQEVDIFLSSCSSHSIVHVHRECNSDADKLAKDGVHRTSPLTIWKD</sequence>
<dbReference type="InterPro" id="IPR002156">
    <property type="entry name" value="RNaseH_domain"/>
</dbReference>
<name>A0A2U1KWE7_ARTAN</name>
<dbReference type="InterPro" id="IPR026960">
    <property type="entry name" value="RVT-Znf"/>
</dbReference>
<dbReference type="STRING" id="35608.A0A2U1KWE7"/>
<dbReference type="Pfam" id="PF13966">
    <property type="entry name" value="zf-RVT"/>
    <property type="match status" value="1"/>
</dbReference>
<evidence type="ECO:0000313" key="2">
    <source>
        <dbReference type="EMBL" id="PWA41098.1"/>
    </source>
</evidence>
<dbReference type="Gene3D" id="3.30.420.10">
    <property type="entry name" value="Ribonuclease H-like superfamily/Ribonuclease H"/>
    <property type="match status" value="1"/>
</dbReference>
<dbReference type="PANTHER" id="PTHR33033:SF69">
    <property type="entry name" value="POLYNUCLEOTIDYL TRANSFERASE, RIBONUCLEASE H FOLD"/>
    <property type="match status" value="1"/>
</dbReference>
<dbReference type="Proteomes" id="UP000245207">
    <property type="component" value="Unassembled WGS sequence"/>
</dbReference>
<dbReference type="InterPro" id="IPR036397">
    <property type="entry name" value="RNaseH_sf"/>
</dbReference>
<accession>A0A2U1KWE7</accession>
<proteinExistence type="predicted"/>
<dbReference type="GO" id="GO:0004523">
    <property type="term" value="F:RNA-DNA hybrid ribonuclease activity"/>
    <property type="evidence" value="ECO:0007669"/>
    <property type="project" value="InterPro"/>
</dbReference>
<keyword evidence="3" id="KW-1185">Reference proteome</keyword>
<protein>
    <recommendedName>
        <fullName evidence="1">RNase H type-1 domain-containing protein</fullName>
    </recommendedName>
</protein>
<dbReference type="SUPFAM" id="SSF53098">
    <property type="entry name" value="Ribonuclease H-like"/>
    <property type="match status" value="1"/>
</dbReference>
<evidence type="ECO:0000259" key="1">
    <source>
        <dbReference type="PROSITE" id="PS50879"/>
    </source>
</evidence>
<organism evidence="2 3">
    <name type="scientific">Artemisia annua</name>
    <name type="common">Sweet wormwood</name>
    <dbReference type="NCBI Taxonomy" id="35608"/>
    <lineage>
        <taxon>Eukaryota</taxon>
        <taxon>Viridiplantae</taxon>
        <taxon>Streptophyta</taxon>
        <taxon>Embryophyta</taxon>
        <taxon>Tracheophyta</taxon>
        <taxon>Spermatophyta</taxon>
        <taxon>Magnoliopsida</taxon>
        <taxon>eudicotyledons</taxon>
        <taxon>Gunneridae</taxon>
        <taxon>Pentapetalae</taxon>
        <taxon>asterids</taxon>
        <taxon>campanulids</taxon>
        <taxon>Asterales</taxon>
        <taxon>Asteraceae</taxon>
        <taxon>Asteroideae</taxon>
        <taxon>Anthemideae</taxon>
        <taxon>Artemisiinae</taxon>
        <taxon>Artemisia</taxon>
    </lineage>
</organism>
<dbReference type="PANTHER" id="PTHR33033">
    <property type="entry name" value="POLYNUCLEOTIDYL TRANSFERASE, RIBONUCLEASE H-LIKE SUPERFAMILY PROTEIN-RELATED"/>
    <property type="match status" value="1"/>
</dbReference>
<dbReference type="CDD" id="cd06222">
    <property type="entry name" value="RNase_H_like"/>
    <property type="match status" value="1"/>
</dbReference>
<dbReference type="InterPro" id="IPR044730">
    <property type="entry name" value="RNase_H-like_dom_plant"/>
</dbReference>
<dbReference type="EMBL" id="PKPP01013315">
    <property type="protein sequence ID" value="PWA41098.1"/>
    <property type="molecule type" value="Genomic_DNA"/>
</dbReference>
<dbReference type="PROSITE" id="PS50879">
    <property type="entry name" value="RNASE_H_1"/>
    <property type="match status" value="1"/>
</dbReference>
<dbReference type="InterPro" id="IPR012337">
    <property type="entry name" value="RNaseH-like_sf"/>
</dbReference>
<dbReference type="GO" id="GO:0003676">
    <property type="term" value="F:nucleic acid binding"/>
    <property type="evidence" value="ECO:0007669"/>
    <property type="project" value="InterPro"/>
</dbReference>
<evidence type="ECO:0000313" key="3">
    <source>
        <dbReference type="Proteomes" id="UP000245207"/>
    </source>
</evidence>
<feature type="domain" description="RNase H type-1" evidence="1">
    <location>
        <begin position="273"/>
        <end position="406"/>
    </location>
</feature>
<reference evidence="2 3" key="1">
    <citation type="journal article" date="2018" name="Mol. Plant">
        <title>The genome of Artemisia annua provides insight into the evolution of Asteraceae family and artemisinin biosynthesis.</title>
        <authorList>
            <person name="Shen Q."/>
            <person name="Zhang L."/>
            <person name="Liao Z."/>
            <person name="Wang S."/>
            <person name="Yan T."/>
            <person name="Shi P."/>
            <person name="Liu M."/>
            <person name="Fu X."/>
            <person name="Pan Q."/>
            <person name="Wang Y."/>
            <person name="Lv Z."/>
            <person name="Lu X."/>
            <person name="Zhang F."/>
            <person name="Jiang W."/>
            <person name="Ma Y."/>
            <person name="Chen M."/>
            <person name="Hao X."/>
            <person name="Li L."/>
            <person name="Tang Y."/>
            <person name="Lv G."/>
            <person name="Zhou Y."/>
            <person name="Sun X."/>
            <person name="Brodelius P.E."/>
            <person name="Rose J.K.C."/>
            <person name="Tang K."/>
        </authorList>
    </citation>
    <scope>NUCLEOTIDE SEQUENCE [LARGE SCALE GENOMIC DNA]</scope>
    <source>
        <strain evidence="3">cv. Huhao1</strain>
        <tissue evidence="2">Leaf</tissue>
    </source>
</reference>